<reference evidence="7 8" key="1">
    <citation type="submission" date="2020-07" db="EMBL/GenBank/DDBJ databases">
        <title>Genomic Encyclopedia of Type Strains, Phase IV (KMG-V): Genome sequencing to study the core and pangenomes of soil and plant-associated prokaryotes.</title>
        <authorList>
            <person name="Whitman W."/>
        </authorList>
    </citation>
    <scope>NUCLEOTIDE SEQUENCE [LARGE SCALE GENOMIC DNA]</scope>
    <source>
        <strain evidence="7 8">M8UP30</strain>
    </source>
</reference>
<dbReference type="EMBL" id="JACCCV010000002">
    <property type="protein sequence ID" value="NYF53741.1"/>
    <property type="molecule type" value="Genomic_DNA"/>
</dbReference>
<dbReference type="SUPFAM" id="SSF53383">
    <property type="entry name" value="PLP-dependent transferases"/>
    <property type="match status" value="1"/>
</dbReference>
<protein>
    <submittedName>
        <fullName evidence="7">4-aminobutyrate aminotransferase</fullName>
        <ecNumber evidence="7">2.6.1.19</ecNumber>
    </submittedName>
</protein>
<evidence type="ECO:0000256" key="5">
    <source>
        <dbReference type="ARBA" id="ARBA00022898"/>
    </source>
</evidence>
<organism evidence="7 8">
    <name type="scientific">Tunturiibacter lichenicola</name>
    <dbReference type="NCBI Taxonomy" id="2051959"/>
    <lineage>
        <taxon>Bacteria</taxon>
        <taxon>Pseudomonadati</taxon>
        <taxon>Acidobacteriota</taxon>
        <taxon>Terriglobia</taxon>
        <taxon>Terriglobales</taxon>
        <taxon>Acidobacteriaceae</taxon>
        <taxon>Tunturiibacter</taxon>
    </lineage>
</organism>
<comment type="cofactor">
    <cofactor evidence="1">
        <name>pyridoxal 5'-phosphate</name>
        <dbReference type="ChEBI" id="CHEBI:597326"/>
    </cofactor>
</comment>
<dbReference type="AlphaFoldDB" id="A0A7Y9T4Q2"/>
<dbReference type="PANTHER" id="PTHR11986">
    <property type="entry name" value="AMINOTRANSFERASE CLASS III"/>
    <property type="match status" value="1"/>
</dbReference>
<evidence type="ECO:0000256" key="3">
    <source>
        <dbReference type="ARBA" id="ARBA00022576"/>
    </source>
</evidence>
<evidence type="ECO:0000313" key="8">
    <source>
        <dbReference type="Proteomes" id="UP000534186"/>
    </source>
</evidence>
<dbReference type="PANTHER" id="PTHR11986:SF58">
    <property type="entry name" value="LEUCINE_METHIONINE RACEMASE"/>
    <property type="match status" value="1"/>
</dbReference>
<name>A0A7Y9T4Q2_9BACT</name>
<dbReference type="GO" id="GO:0034386">
    <property type="term" value="F:4-aminobutyrate:2-oxoglutarate transaminase activity"/>
    <property type="evidence" value="ECO:0007669"/>
    <property type="project" value="UniProtKB-EC"/>
</dbReference>
<gene>
    <name evidence="7" type="ORF">HDF12_004140</name>
</gene>
<dbReference type="Gene3D" id="3.90.1150.10">
    <property type="entry name" value="Aspartate Aminotransferase, domain 1"/>
    <property type="match status" value="1"/>
</dbReference>
<comment type="caution">
    <text evidence="7">The sequence shown here is derived from an EMBL/GenBank/DDBJ whole genome shotgun (WGS) entry which is preliminary data.</text>
</comment>
<dbReference type="InterPro" id="IPR050103">
    <property type="entry name" value="Class-III_PLP-dep_AT"/>
</dbReference>
<dbReference type="GO" id="GO:0042802">
    <property type="term" value="F:identical protein binding"/>
    <property type="evidence" value="ECO:0007669"/>
    <property type="project" value="TreeGrafter"/>
</dbReference>
<evidence type="ECO:0000256" key="1">
    <source>
        <dbReference type="ARBA" id="ARBA00001933"/>
    </source>
</evidence>
<dbReference type="PROSITE" id="PS00600">
    <property type="entry name" value="AA_TRANSFER_CLASS_3"/>
    <property type="match status" value="1"/>
</dbReference>
<dbReference type="InterPro" id="IPR015424">
    <property type="entry name" value="PyrdxlP-dep_Trfase"/>
</dbReference>
<keyword evidence="4 7" id="KW-0808">Transferase</keyword>
<dbReference type="FunFam" id="3.40.640.10:FF:000013">
    <property type="entry name" value="4-aminobutyrate aminotransferase"/>
    <property type="match status" value="1"/>
</dbReference>
<evidence type="ECO:0000256" key="4">
    <source>
        <dbReference type="ARBA" id="ARBA00022679"/>
    </source>
</evidence>
<dbReference type="InterPro" id="IPR049704">
    <property type="entry name" value="Aminotrans_3_PPA_site"/>
</dbReference>
<dbReference type="InterPro" id="IPR015422">
    <property type="entry name" value="PyrdxlP-dep_Trfase_small"/>
</dbReference>
<dbReference type="Gene3D" id="3.40.640.10">
    <property type="entry name" value="Type I PLP-dependent aspartate aminotransferase-like (Major domain)"/>
    <property type="match status" value="1"/>
</dbReference>
<keyword evidence="5 6" id="KW-0663">Pyridoxal phosphate</keyword>
<dbReference type="Proteomes" id="UP000534186">
    <property type="component" value="Unassembled WGS sequence"/>
</dbReference>
<accession>A0A7Y9T4Q2</accession>
<evidence type="ECO:0000313" key="7">
    <source>
        <dbReference type="EMBL" id="NYF53741.1"/>
    </source>
</evidence>
<evidence type="ECO:0000256" key="6">
    <source>
        <dbReference type="RuleBase" id="RU003560"/>
    </source>
</evidence>
<keyword evidence="3 7" id="KW-0032">Aminotransferase</keyword>
<comment type="similarity">
    <text evidence="2 6">Belongs to the class-III pyridoxal-phosphate-dependent aminotransferase family.</text>
</comment>
<dbReference type="InterPro" id="IPR005814">
    <property type="entry name" value="Aminotrans_3"/>
</dbReference>
<dbReference type="PIRSF" id="PIRSF000521">
    <property type="entry name" value="Transaminase_4ab_Lys_Orn"/>
    <property type="match status" value="1"/>
</dbReference>
<sequence>MTTLTEKTLEDLKQNSAQGVTPAAGEAIRSKHYAEFGPRLKTALPGPNAKKIVADDDRLISPSYTRSYPMVAKSGRGIRVTDVDGNEFIDFAAGIAVNSTGHCHPEVVKAIQDQAAELIHMSGTDFYYENMTTFAERLSAIAPMPGPHKFYYGNSGAEAVECAMKLARYHTGRQNIISFFGAFHGRTMGALSLTGSKPQQKRRFAPFVPGVHHIRYPYAYRGCPNGTPEEQEAFALDCARYIEDRLFKTILPPEEVAAIILEPIQGEGGYVVAPTNFLQEIRRICDRHGILLIADEVQSGAARTGKWWAIEHSGVQPDIVCIAKGIASGMPLGICMSKADVMDWVPGSHASTFGGNPICIAAALATMDILEREGLQNAATVGEKMLDRLRTWVPKHPTVGDVRGRGLMIGVELVKDKQSRTPVGPMRDKVVDLAFERGLLILGCGETTIRLCPPLIVNEQEAEVALDILEECIALAAKA</sequence>
<dbReference type="Pfam" id="PF00202">
    <property type="entry name" value="Aminotran_3"/>
    <property type="match status" value="1"/>
</dbReference>
<evidence type="ECO:0000256" key="2">
    <source>
        <dbReference type="ARBA" id="ARBA00008954"/>
    </source>
</evidence>
<dbReference type="CDD" id="cd00610">
    <property type="entry name" value="OAT_like"/>
    <property type="match status" value="1"/>
</dbReference>
<dbReference type="NCBIfam" id="NF004426">
    <property type="entry name" value="PRK05769.1"/>
    <property type="match status" value="1"/>
</dbReference>
<proteinExistence type="inferred from homology"/>
<dbReference type="GO" id="GO:0030170">
    <property type="term" value="F:pyridoxal phosphate binding"/>
    <property type="evidence" value="ECO:0007669"/>
    <property type="project" value="InterPro"/>
</dbReference>
<dbReference type="EC" id="2.6.1.19" evidence="7"/>
<dbReference type="InterPro" id="IPR015421">
    <property type="entry name" value="PyrdxlP-dep_Trfase_major"/>
</dbReference>